<evidence type="ECO:0000313" key="3">
    <source>
        <dbReference type="EMBL" id="MCF2529399.1"/>
    </source>
</evidence>
<proteinExistence type="predicted"/>
<protein>
    <submittedName>
        <fullName evidence="3">LytR C-terminal domain-containing protein</fullName>
    </submittedName>
</protein>
<evidence type="ECO:0000313" key="4">
    <source>
        <dbReference type="Proteomes" id="UP001165378"/>
    </source>
</evidence>
<dbReference type="Gene3D" id="3.30.70.2390">
    <property type="match status" value="1"/>
</dbReference>
<keyword evidence="4" id="KW-1185">Reference proteome</keyword>
<accession>A0AA41Q0N9</accession>
<dbReference type="EMBL" id="JAKFHA010000011">
    <property type="protein sequence ID" value="MCF2529399.1"/>
    <property type="molecule type" value="Genomic_DNA"/>
</dbReference>
<dbReference type="RefSeq" id="WP_235053688.1">
    <property type="nucleotide sequence ID" value="NZ_JAKFHA010000011.1"/>
</dbReference>
<organism evidence="3 4">
    <name type="scientific">Yinghuangia soli</name>
    <dbReference type="NCBI Taxonomy" id="2908204"/>
    <lineage>
        <taxon>Bacteria</taxon>
        <taxon>Bacillati</taxon>
        <taxon>Actinomycetota</taxon>
        <taxon>Actinomycetes</taxon>
        <taxon>Kitasatosporales</taxon>
        <taxon>Streptomycetaceae</taxon>
        <taxon>Yinghuangia</taxon>
    </lineage>
</organism>
<feature type="domain" description="LytR/CpsA/Psr regulator C-terminal" evidence="2">
    <location>
        <begin position="121"/>
        <end position="202"/>
    </location>
</feature>
<dbReference type="Proteomes" id="UP001165378">
    <property type="component" value="Unassembled WGS sequence"/>
</dbReference>
<gene>
    <name evidence="3" type="ORF">LZ495_19570</name>
</gene>
<dbReference type="Pfam" id="PF13399">
    <property type="entry name" value="LytR_C"/>
    <property type="match status" value="1"/>
</dbReference>
<reference evidence="3" key="1">
    <citation type="submission" date="2022-01" db="EMBL/GenBank/DDBJ databases">
        <title>Genome-Based Taxonomic Classification of the Phylum Actinobacteria.</title>
        <authorList>
            <person name="Gao Y."/>
        </authorList>
    </citation>
    <scope>NUCLEOTIDE SEQUENCE</scope>
    <source>
        <strain evidence="3">KLBMP 8922</strain>
    </source>
</reference>
<feature type="region of interest" description="Disordered" evidence="1">
    <location>
        <begin position="1"/>
        <end position="26"/>
    </location>
</feature>
<comment type="caution">
    <text evidence="3">The sequence shown here is derived from an EMBL/GenBank/DDBJ whole genome shotgun (WGS) entry which is preliminary data.</text>
</comment>
<dbReference type="InterPro" id="IPR027381">
    <property type="entry name" value="LytR/CpsA/Psr_C"/>
</dbReference>
<name>A0AA41Q0N9_9ACTN</name>
<sequence>MPLHRRPRRPADLTDTADTFPGFGRDGGVWLRPDHVAEPDAEPPLGPLERLGPGGSSAVAVLAVAALVGGLLAGFGHPAGRAEARDEPVPGVAQAAAAAPAPVPADAAAPAPVAQPAAGDVVVLDQGRTPAAAKALAGRLQSGGWRVTGTGAFHGRVPATTVYHPKGQEAAAKKLAAAFPEVRRVRPTFPGISQSRLVVIVVDDPAKPPLVSKVLGTDPPKR</sequence>
<evidence type="ECO:0000259" key="2">
    <source>
        <dbReference type="Pfam" id="PF13399"/>
    </source>
</evidence>
<dbReference type="AlphaFoldDB" id="A0AA41Q0N9"/>
<evidence type="ECO:0000256" key="1">
    <source>
        <dbReference type="SAM" id="MobiDB-lite"/>
    </source>
</evidence>